<evidence type="ECO:0000313" key="1">
    <source>
        <dbReference type="EMBL" id="RRJ17350.1"/>
    </source>
</evidence>
<gene>
    <name evidence="1" type="ORF">EHW90_06285</name>
</gene>
<organism evidence="1 2">
    <name type="scientific">Lachnoanaerobaculum orale</name>
    <dbReference type="NCBI Taxonomy" id="979627"/>
    <lineage>
        <taxon>Bacteria</taxon>
        <taxon>Bacillati</taxon>
        <taxon>Bacillota</taxon>
        <taxon>Clostridia</taxon>
        <taxon>Lachnospirales</taxon>
        <taxon>Lachnospiraceae</taxon>
        <taxon>Lachnoanaerobaculum</taxon>
    </lineage>
</organism>
<comment type="caution">
    <text evidence="1">The sequence shown here is derived from an EMBL/GenBank/DDBJ whole genome shotgun (WGS) entry which is preliminary data.</text>
</comment>
<dbReference type="EMBL" id="RRCM01000001">
    <property type="protein sequence ID" value="RRJ17350.1"/>
    <property type="molecule type" value="Genomic_DNA"/>
</dbReference>
<protein>
    <recommendedName>
        <fullName evidence="3">TIGR02221 family CRISPR-associated protein</fullName>
    </recommendedName>
</protein>
<dbReference type="Proteomes" id="UP000276982">
    <property type="component" value="Unassembled WGS sequence"/>
</dbReference>
<accession>A0A3P3QAG6</accession>
<keyword evidence="2" id="KW-1185">Reference proteome</keyword>
<proteinExistence type="predicted"/>
<sequence length="517" mass="59403">MAVSTFNGRNHPRMEIGDQFQGIGNDGKDIIIEDCKSQGESIVRYFLKRMPPEDEVNIIMLCSRKTLEKDEKNGTDNNGNIHSAVSYLKERIDESPEKGKHKINYQVIKLYKNQLPTEHRLQEEDIIDPSVPLIPASKEEECYFPDDELGAIAMAAEFIRSQKNQEKRSFRLYIDTHGGLRDVVIALGAVISLLSVGEAIRPKMIMGINMASGRIEDQSAAFNIFSFFSGINDFLHFGNADVLSEYFDSKNEFSYLTGADPAVQNTARQITKHMQKISLGAQMSDSKPFLEGLKELGEEFEAGVSEDGNSILKGTSLGIFEQKIKDEYGDLLKDPNILDLIIWCVNRGLIQQALTFIESMLPYYYQDKEILYFNREELKNFGEDEYSAFNKYLNKFRFENQDRGKELAFYVYHLIEGSREPNVEWRNLTNHALRYYYPGSNNQGDKLEIKSRYIHNDRIGNIVLDDFRAKVVPLLQSHRTLKIIRNVFNHGNSNYRVSMINLKNFIVNYIKNLKRLG</sequence>
<name>A0A3P3QAG6_9FIRM</name>
<evidence type="ECO:0000313" key="2">
    <source>
        <dbReference type="Proteomes" id="UP000276982"/>
    </source>
</evidence>
<reference evidence="1 2" key="1">
    <citation type="submission" date="2018-11" db="EMBL/GenBank/DDBJ databases">
        <title>Genome sequencing of Lachnoanaerobaculum orale DSM 24553T.</title>
        <authorList>
            <person name="Kook J.-K."/>
            <person name="Park S.-N."/>
            <person name="Lim Y.K."/>
        </authorList>
    </citation>
    <scope>NUCLEOTIDE SEQUENCE [LARGE SCALE GENOMIC DNA]</scope>
    <source>
        <strain evidence="1 2">DSM 24553</strain>
    </source>
</reference>
<evidence type="ECO:0008006" key="3">
    <source>
        <dbReference type="Google" id="ProtNLM"/>
    </source>
</evidence>
<dbReference type="AlphaFoldDB" id="A0A3P3QAG6"/>